<feature type="transmembrane region" description="Helical" evidence="1">
    <location>
        <begin position="280"/>
        <end position="300"/>
    </location>
</feature>
<keyword evidence="1" id="KW-0472">Membrane</keyword>
<feature type="transmembrane region" description="Helical" evidence="1">
    <location>
        <begin position="207"/>
        <end position="231"/>
    </location>
</feature>
<comment type="caution">
    <text evidence="2">The sequence shown here is derived from an EMBL/GenBank/DDBJ whole genome shotgun (WGS) entry which is preliminary data.</text>
</comment>
<reference evidence="2 3" key="1">
    <citation type="submission" date="2017-12" db="EMBL/GenBank/DDBJ databases">
        <title>Genome sequence of the active heterotrophic nitrifier-denitrifier, Cupriavidus pauculus UM1.</title>
        <authorList>
            <person name="Putonti C."/>
            <person name="Castignetti D."/>
        </authorList>
    </citation>
    <scope>NUCLEOTIDE SEQUENCE [LARGE SCALE GENOMIC DNA]</scope>
    <source>
        <strain evidence="2 3">UM1</strain>
    </source>
</reference>
<feature type="transmembrane region" description="Helical" evidence="1">
    <location>
        <begin position="251"/>
        <end position="268"/>
    </location>
</feature>
<feature type="transmembrane region" description="Helical" evidence="1">
    <location>
        <begin position="447"/>
        <end position="466"/>
    </location>
</feature>
<feature type="transmembrane region" description="Helical" evidence="1">
    <location>
        <begin position="384"/>
        <end position="400"/>
    </location>
</feature>
<dbReference type="RefSeq" id="WP_101680879.1">
    <property type="nucleotide sequence ID" value="NZ_PJRP01000002.1"/>
</dbReference>
<keyword evidence="1" id="KW-1133">Transmembrane helix</keyword>
<proteinExistence type="predicted"/>
<evidence type="ECO:0000313" key="2">
    <source>
        <dbReference type="EMBL" id="PLQ01527.1"/>
    </source>
</evidence>
<feature type="transmembrane region" description="Helical" evidence="1">
    <location>
        <begin position="321"/>
        <end position="346"/>
    </location>
</feature>
<feature type="transmembrane region" description="Helical" evidence="1">
    <location>
        <begin position="406"/>
        <end position="426"/>
    </location>
</feature>
<feature type="transmembrane region" description="Helical" evidence="1">
    <location>
        <begin position="91"/>
        <end position="109"/>
    </location>
</feature>
<feature type="transmembrane region" description="Helical" evidence="1">
    <location>
        <begin position="478"/>
        <end position="497"/>
    </location>
</feature>
<feature type="transmembrane region" description="Helical" evidence="1">
    <location>
        <begin position="36"/>
        <end position="55"/>
    </location>
</feature>
<protein>
    <submittedName>
        <fullName evidence="2">Uncharacterized protein</fullName>
    </submittedName>
</protein>
<feature type="transmembrane region" description="Helical" evidence="1">
    <location>
        <begin position="116"/>
        <end position="136"/>
    </location>
</feature>
<dbReference type="AlphaFoldDB" id="A0A2N5CH59"/>
<keyword evidence="1" id="KW-0812">Transmembrane</keyword>
<gene>
    <name evidence="2" type="ORF">CYJ10_07585</name>
</gene>
<feature type="transmembrane region" description="Helical" evidence="1">
    <location>
        <begin position="67"/>
        <end position="85"/>
    </location>
</feature>
<name>A0A2N5CH59_9BURK</name>
<dbReference type="Proteomes" id="UP000234341">
    <property type="component" value="Unassembled WGS sequence"/>
</dbReference>
<organism evidence="2 3">
    <name type="scientific">Cupriavidus pauculus</name>
    <dbReference type="NCBI Taxonomy" id="82633"/>
    <lineage>
        <taxon>Bacteria</taxon>
        <taxon>Pseudomonadati</taxon>
        <taxon>Pseudomonadota</taxon>
        <taxon>Betaproteobacteria</taxon>
        <taxon>Burkholderiales</taxon>
        <taxon>Burkholderiaceae</taxon>
        <taxon>Cupriavidus</taxon>
    </lineage>
</organism>
<sequence length="507" mass="56077">MRAGYVACECAAIVFALALAWWLAGPSPKVDPALGHALLAATAAVMVTLCAVFEFHELGKRWEWPDSALSALILGLLLGLLALWLGRQHDIIAGTAIAAVCARLLIVMYQTGLSATLIPALAGACMGYWGFLLSYVDGYKTLWIDQAIQSGTVHVDLLFQSAVANMLSNYGVGSLGVDGLQPFPYHFGSHRAMIVMYELLGLDPLRFYSVVFPLIFVPVFVCVMFFFANALRTWLLQTDAAKNDWRNQNPGWFWAGLSVFFIGVIPIAERRELGVWDNVFHSESFGVAMLFAYFGGIWILEQLRKYGQIRTTFLTALALGLYIYALCMLKISVGLVFGCAVGYALLRSRIGLVQRLFGLLAVAVPLLLGLWLTRSNGEGGESGHGLMAMIKPFAFLRAIVTPDAYWLSFVAFFGPFVTFVALRLLNERWKWPSDLSSRFRDHRLMDVELAIVITIAAVIPGILLDVPQGSTNFFAEVAYWWVQPLLAVLLSRLPLQVSARSSMVRRK</sequence>
<feature type="transmembrane region" description="Helical" evidence="1">
    <location>
        <begin position="5"/>
        <end position="24"/>
    </location>
</feature>
<dbReference type="EMBL" id="PJRP01000002">
    <property type="protein sequence ID" value="PLQ01527.1"/>
    <property type="molecule type" value="Genomic_DNA"/>
</dbReference>
<evidence type="ECO:0000313" key="3">
    <source>
        <dbReference type="Proteomes" id="UP000234341"/>
    </source>
</evidence>
<feature type="transmembrane region" description="Helical" evidence="1">
    <location>
        <begin position="352"/>
        <end position="372"/>
    </location>
</feature>
<accession>A0A2N5CH59</accession>
<evidence type="ECO:0000256" key="1">
    <source>
        <dbReference type="SAM" id="Phobius"/>
    </source>
</evidence>